<protein>
    <submittedName>
        <fullName evidence="1">Uncharacterized protein</fullName>
    </submittedName>
</protein>
<reference evidence="1" key="1">
    <citation type="submission" date="2015-04" db="UniProtKB">
        <authorList>
            <consortium name="EnsemblPlants"/>
        </authorList>
    </citation>
    <scope>IDENTIFICATION</scope>
</reference>
<dbReference type="Proteomes" id="UP000026962">
    <property type="component" value="Chromosome 3"/>
</dbReference>
<dbReference type="Gramene" id="OPUNC03G24170.1">
    <property type="protein sequence ID" value="OPUNC03G24170.1"/>
    <property type="gene ID" value="OPUNC03G24170"/>
</dbReference>
<dbReference type="EnsemblPlants" id="OPUNC03G24170.1">
    <property type="protein sequence ID" value="OPUNC03G24170.1"/>
    <property type="gene ID" value="OPUNC03G24170"/>
</dbReference>
<organism evidence="1">
    <name type="scientific">Oryza punctata</name>
    <name type="common">Red rice</name>
    <dbReference type="NCBI Taxonomy" id="4537"/>
    <lineage>
        <taxon>Eukaryota</taxon>
        <taxon>Viridiplantae</taxon>
        <taxon>Streptophyta</taxon>
        <taxon>Embryophyta</taxon>
        <taxon>Tracheophyta</taxon>
        <taxon>Spermatophyta</taxon>
        <taxon>Magnoliopsida</taxon>
        <taxon>Liliopsida</taxon>
        <taxon>Poales</taxon>
        <taxon>Poaceae</taxon>
        <taxon>BOP clade</taxon>
        <taxon>Oryzoideae</taxon>
        <taxon>Oryzeae</taxon>
        <taxon>Oryzinae</taxon>
        <taxon>Oryza</taxon>
    </lineage>
</organism>
<name>A0A0E0KGF8_ORYPU</name>
<dbReference type="HOGENOM" id="CLU_2137552_0_0_1"/>
<proteinExistence type="predicted"/>
<sequence>MDKDGRRARGIWIRPALDRLAGSARNLERPTAGSLEAHEGSDSSWELCGGWSLLGHQHGALEVHDASSALSSSTVCRRRRHHRFMIASLGPDFLQHVHVQVQVGDLHNEKRIT</sequence>
<keyword evidence="2" id="KW-1185">Reference proteome</keyword>
<accession>A0A0E0KGF8</accession>
<reference evidence="1" key="2">
    <citation type="submission" date="2018-05" db="EMBL/GenBank/DDBJ databases">
        <title>OpunRS2 (Oryza punctata Reference Sequence Version 2).</title>
        <authorList>
            <person name="Zhang J."/>
            <person name="Kudrna D."/>
            <person name="Lee S."/>
            <person name="Talag J."/>
            <person name="Welchert J."/>
            <person name="Wing R.A."/>
        </authorList>
    </citation>
    <scope>NUCLEOTIDE SEQUENCE [LARGE SCALE GENOMIC DNA]</scope>
</reference>
<evidence type="ECO:0000313" key="2">
    <source>
        <dbReference type="Proteomes" id="UP000026962"/>
    </source>
</evidence>
<dbReference type="AlphaFoldDB" id="A0A0E0KGF8"/>
<evidence type="ECO:0000313" key="1">
    <source>
        <dbReference type="EnsemblPlants" id="OPUNC03G24170.1"/>
    </source>
</evidence>